<dbReference type="EMBL" id="KI545962">
    <property type="protein sequence ID" value="EST49070.1"/>
    <property type="molecule type" value="Genomic_DNA"/>
</dbReference>
<dbReference type="EMBL" id="AUWU02000008">
    <property type="protein sequence ID" value="KAH0569777.1"/>
    <property type="molecule type" value="Genomic_DNA"/>
</dbReference>
<evidence type="ECO:0000259" key="2">
    <source>
        <dbReference type="PROSITE" id="PS50056"/>
    </source>
</evidence>
<reference evidence="4" key="2">
    <citation type="submission" date="2020-12" db="EMBL/GenBank/DDBJ databases">
        <title>New Spironucleus salmonicida genome in near-complete chromosomes.</title>
        <authorList>
            <person name="Xu F."/>
            <person name="Kurt Z."/>
            <person name="Jimenez-Gonzalez A."/>
            <person name="Astvaldsson A."/>
            <person name="Andersson J.O."/>
            <person name="Svard S.G."/>
        </authorList>
    </citation>
    <scope>NUCLEOTIDE SEQUENCE</scope>
    <source>
        <strain evidence="4">ATCC 50377</strain>
    </source>
</reference>
<dbReference type="SUPFAM" id="SSF52799">
    <property type="entry name" value="(Phosphotyrosine protein) phosphatases II"/>
    <property type="match status" value="1"/>
</dbReference>
<dbReference type="GO" id="GO:0004725">
    <property type="term" value="F:protein tyrosine phosphatase activity"/>
    <property type="evidence" value="ECO:0007669"/>
    <property type="project" value="InterPro"/>
</dbReference>
<dbReference type="SMART" id="SM00194">
    <property type="entry name" value="PTPc"/>
    <property type="match status" value="1"/>
</dbReference>
<dbReference type="InterPro" id="IPR050348">
    <property type="entry name" value="Protein-Tyr_Phosphatase"/>
</dbReference>
<dbReference type="PANTHER" id="PTHR19134">
    <property type="entry name" value="RECEPTOR-TYPE TYROSINE-PROTEIN PHOSPHATASE"/>
    <property type="match status" value="1"/>
</dbReference>
<accession>V6LWV5</accession>
<proteinExistence type="predicted"/>
<dbReference type="SMART" id="SM00404">
    <property type="entry name" value="PTPc_motif"/>
    <property type="match status" value="1"/>
</dbReference>
<dbReference type="Proteomes" id="UP000018208">
    <property type="component" value="Unassembled WGS sequence"/>
</dbReference>
<dbReference type="InterPro" id="IPR029021">
    <property type="entry name" value="Prot-tyrosine_phosphatase-like"/>
</dbReference>
<feature type="domain" description="Tyrosine specific protein phosphatases" evidence="2">
    <location>
        <begin position="244"/>
        <end position="306"/>
    </location>
</feature>
<dbReference type="InterPro" id="IPR000387">
    <property type="entry name" value="Tyr_Pase_dom"/>
</dbReference>
<evidence type="ECO:0000259" key="1">
    <source>
        <dbReference type="PROSITE" id="PS50055"/>
    </source>
</evidence>
<dbReference type="PANTHER" id="PTHR19134:SF449">
    <property type="entry name" value="TYROSINE-PROTEIN PHOSPHATASE 1"/>
    <property type="match status" value="1"/>
</dbReference>
<dbReference type="Gene3D" id="3.90.190.10">
    <property type="entry name" value="Protein tyrosine phosphatase superfamily"/>
    <property type="match status" value="1"/>
</dbReference>
<gene>
    <name evidence="3" type="ORF">SS50377_10674</name>
    <name evidence="4" type="ORF">SS50377_27745</name>
</gene>
<dbReference type="VEuPathDB" id="GiardiaDB:SS50377_27745"/>
<dbReference type="OrthoDB" id="19045at2759"/>
<dbReference type="PROSITE" id="PS50055">
    <property type="entry name" value="TYR_PHOSPHATASE_PTP"/>
    <property type="match status" value="1"/>
</dbReference>
<dbReference type="PROSITE" id="PS50056">
    <property type="entry name" value="TYR_PHOSPHATASE_2"/>
    <property type="match status" value="1"/>
</dbReference>
<dbReference type="InterPro" id="IPR000242">
    <property type="entry name" value="PTP_cat"/>
</dbReference>
<feature type="domain" description="Tyrosine-protein phosphatase" evidence="1">
    <location>
        <begin position="1"/>
        <end position="311"/>
    </location>
</feature>
<dbReference type="Pfam" id="PF00102">
    <property type="entry name" value="Y_phosphatase"/>
    <property type="match status" value="1"/>
</dbReference>
<sequence>MNKSPLNRLRLPALLPDKFPLPELSPRSLLKPQYPRPSPTSKDEFLLLFDTYMHTLQKNRQNLIQSNPKERYPELSVYESTLPYGNLYNDIIVGCAPKSFNNFVETISENSPDVILMLTKFTENNIQKAQRWWPLAENEPKWIEDQALLYEKMEICKKESKKPVFGVEKDFEICEEDVFWSGEKININNNIITSNFISDVENEEFRYNIKINEKNILLHALLTWDDFTIIPLQKMYDLTCQFLNKKLLVHCSAGIGRAATFAACFEILREKRSGKLIQNWNRRVYEIVDELRVSRSPQAVQNREQFGYLFDFQAFVDGQELVE</sequence>
<name>V6LWV5_9EUKA</name>
<dbReference type="PRINTS" id="PR00700">
    <property type="entry name" value="PRTYPHPHTASE"/>
</dbReference>
<dbReference type="AlphaFoldDB" id="V6LWV5"/>
<evidence type="ECO:0000313" key="3">
    <source>
        <dbReference type="EMBL" id="EST49070.1"/>
    </source>
</evidence>
<organism evidence="3">
    <name type="scientific">Spironucleus salmonicida</name>
    <dbReference type="NCBI Taxonomy" id="348837"/>
    <lineage>
        <taxon>Eukaryota</taxon>
        <taxon>Metamonada</taxon>
        <taxon>Diplomonadida</taxon>
        <taxon>Hexamitidae</taxon>
        <taxon>Hexamitinae</taxon>
        <taxon>Spironucleus</taxon>
    </lineage>
</organism>
<dbReference type="InterPro" id="IPR003595">
    <property type="entry name" value="Tyr_Pase_cat"/>
</dbReference>
<evidence type="ECO:0000313" key="4">
    <source>
        <dbReference type="EMBL" id="KAH0569777.1"/>
    </source>
</evidence>
<reference evidence="3 4" key="1">
    <citation type="journal article" date="2014" name="PLoS Genet.">
        <title>The Genome of Spironucleus salmonicida Highlights a Fish Pathogen Adapted to Fluctuating Environments.</title>
        <authorList>
            <person name="Xu F."/>
            <person name="Jerlstrom-Hultqvist J."/>
            <person name="Einarsson E."/>
            <person name="Astvaldsson A."/>
            <person name="Svard S.G."/>
            <person name="Andersson J.O."/>
        </authorList>
    </citation>
    <scope>NUCLEOTIDE SEQUENCE</scope>
    <source>
        <strain evidence="4">ATCC 50377</strain>
    </source>
</reference>
<keyword evidence="5" id="KW-1185">Reference proteome</keyword>
<protein>
    <submittedName>
        <fullName evidence="3">Protein tyrosine phosphatase</fullName>
    </submittedName>
</protein>
<evidence type="ECO:0000313" key="5">
    <source>
        <dbReference type="Proteomes" id="UP000018208"/>
    </source>
</evidence>